<feature type="domain" description="RNA polymerase sigma-70 region 4" evidence="1">
    <location>
        <begin position="88"/>
        <end position="135"/>
    </location>
</feature>
<dbReference type="InterPro" id="IPR007630">
    <property type="entry name" value="RNA_pol_sigma70_r4"/>
</dbReference>
<dbReference type="Proteomes" id="UP000261212">
    <property type="component" value="Unassembled WGS sequence"/>
</dbReference>
<name>A0A3E3E0C3_9FIRM</name>
<organism evidence="2 3">
    <name type="scientific">Anaerofustis stercorihominis</name>
    <dbReference type="NCBI Taxonomy" id="214853"/>
    <lineage>
        <taxon>Bacteria</taxon>
        <taxon>Bacillati</taxon>
        <taxon>Bacillota</taxon>
        <taxon>Clostridia</taxon>
        <taxon>Eubacteriales</taxon>
        <taxon>Eubacteriaceae</taxon>
        <taxon>Anaerofustis</taxon>
    </lineage>
</organism>
<reference evidence="2 3" key="1">
    <citation type="submission" date="2018-08" db="EMBL/GenBank/DDBJ databases">
        <title>A genome reference for cultivated species of the human gut microbiota.</title>
        <authorList>
            <person name="Zou Y."/>
            <person name="Xue W."/>
            <person name="Luo G."/>
        </authorList>
    </citation>
    <scope>NUCLEOTIDE SEQUENCE [LARGE SCALE GENOMIC DNA]</scope>
    <source>
        <strain evidence="2 3">AM25-6</strain>
    </source>
</reference>
<comment type="caution">
    <text evidence="2">The sequence shown here is derived from an EMBL/GenBank/DDBJ whole genome shotgun (WGS) entry which is preliminary data.</text>
</comment>
<accession>A0A3E3E0C3</accession>
<protein>
    <recommendedName>
        <fullName evidence="1">RNA polymerase sigma-70 region 4 domain-containing protein</fullName>
    </recommendedName>
</protein>
<dbReference type="AlphaFoldDB" id="A0A3E3E0C3"/>
<dbReference type="InterPro" id="IPR013324">
    <property type="entry name" value="RNA_pol_sigma_r3/r4-like"/>
</dbReference>
<evidence type="ECO:0000313" key="2">
    <source>
        <dbReference type="EMBL" id="RGD74997.1"/>
    </source>
</evidence>
<dbReference type="SUPFAM" id="SSF88659">
    <property type="entry name" value="Sigma3 and sigma4 domains of RNA polymerase sigma factors"/>
    <property type="match status" value="1"/>
</dbReference>
<dbReference type="RefSeq" id="WP_117531089.1">
    <property type="nucleotide sequence ID" value="NZ_CAUFKS010000016.1"/>
</dbReference>
<dbReference type="EMBL" id="QUSM01000002">
    <property type="protein sequence ID" value="RGD74997.1"/>
    <property type="molecule type" value="Genomic_DNA"/>
</dbReference>
<proteinExistence type="predicted"/>
<sequence length="159" mass="18902">MKTDLYKQTEKRLYDYPFLIKRIEMIQKRLEELEPGSLPSRSIYIATNSNRIYNDFVAAEATNIADFKILLQKELKEKQSLVFEIEKALECLTDLERKVIVMRYFKMQRMTEISDNLGYSREYGSRVRKRAVNKIGMVLWGVTSEEMDETRNNNRNNKN</sequence>
<dbReference type="Pfam" id="PF04545">
    <property type="entry name" value="Sigma70_r4"/>
    <property type="match status" value="1"/>
</dbReference>
<gene>
    <name evidence="2" type="ORF">DW687_01360</name>
</gene>
<dbReference type="Gene3D" id="1.20.140.160">
    <property type="match status" value="1"/>
</dbReference>
<dbReference type="GO" id="GO:0003700">
    <property type="term" value="F:DNA-binding transcription factor activity"/>
    <property type="evidence" value="ECO:0007669"/>
    <property type="project" value="InterPro"/>
</dbReference>
<dbReference type="GO" id="GO:0006352">
    <property type="term" value="P:DNA-templated transcription initiation"/>
    <property type="evidence" value="ECO:0007669"/>
    <property type="project" value="InterPro"/>
</dbReference>
<evidence type="ECO:0000259" key="1">
    <source>
        <dbReference type="Pfam" id="PF04545"/>
    </source>
</evidence>
<evidence type="ECO:0000313" key="3">
    <source>
        <dbReference type="Proteomes" id="UP000261212"/>
    </source>
</evidence>